<dbReference type="SUPFAM" id="SSF88659">
    <property type="entry name" value="Sigma3 and sigma4 domains of RNA polymerase sigma factors"/>
    <property type="match status" value="1"/>
</dbReference>
<dbReference type="PROSITE" id="PS01063">
    <property type="entry name" value="SIGMA70_ECF"/>
    <property type="match status" value="1"/>
</dbReference>
<dbReference type="Gene3D" id="2.160.20.10">
    <property type="entry name" value="Single-stranded right-handed beta-helix, Pectin lyase-like"/>
    <property type="match status" value="1"/>
</dbReference>
<keyword evidence="4" id="KW-0731">Sigma factor</keyword>
<keyword evidence="4" id="KW-0805">Transcription regulation</keyword>
<feature type="region of interest" description="Disordered" evidence="5">
    <location>
        <begin position="207"/>
        <end position="262"/>
    </location>
</feature>
<dbReference type="NCBIfam" id="TIGR02937">
    <property type="entry name" value="sigma70-ECF"/>
    <property type="match status" value="1"/>
</dbReference>
<evidence type="ECO:0000256" key="3">
    <source>
        <dbReference type="ARBA" id="ARBA00022729"/>
    </source>
</evidence>
<feature type="compositionally biased region" description="Low complexity" evidence="5">
    <location>
        <begin position="711"/>
        <end position="726"/>
    </location>
</feature>
<protein>
    <recommendedName>
        <fullName evidence="4">RNA polymerase sigma factor</fullName>
    </recommendedName>
</protein>
<evidence type="ECO:0000256" key="5">
    <source>
        <dbReference type="SAM" id="MobiDB-lite"/>
    </source>
</evidence>
<dbReference type="RefSeq" id="WP_203380297.1">
    <property type="nucleotide sequence ID" value="NZ_JAENHP010000014.1"/>
</dbReference>
<feature type="domain" description="Right handed beta helix" evidence="7">
    <location>
        <begin position="493"/>
        <end position="653"/>
    </location>
</feature>
<dbReference type="InterPro" id="IPR014284">
    <property type="entry name" value="RNA_pol_sigma-70_dom"/>
</dbReference>
<evidence type="ECO:0000313" key="9">
    <source>
        <dbReference type="Proteomes" id="UP000632138"/>
    </source>
</evidence>
<dbReference type="InterPro" id="IPR013325">
    <property type="entry name" value="RNA_pol_sigma_r2"/>
</dbReference>
<keyword evidence="4" id="KW-0238">DNA-binding</keyword>
<dbReference type="Pfam" id="PF04542">
    <property type="entry name" value="Sigma70_r2"/>
    <property type="match status" value="1"/>
</dbReference>
<dbReference type="Pfam" id="PF13229">
    <property type="entry name" value="Beta_helix"/>
    <property type="match status" value="1"/>
</dbReference>
<dbReference type="InterPro" id="IPR013324">
    <property type="entry name" value="RNA_pol_sigma_r3/r4-like"/>
</dbReference>
<reference evidence="8 9" key="1">
    <citation type="submission" date="2021-01" db="EMBL/GenBank/DDBJ databases">
        <title>Actinoplanes sp. nov. LDG1-06 isolated from lichen.</title>
        <authorList>
            <person name="Saeng-In P."/>
            <person name="Phongsopitanun W."/>
            <person name="Kanchanasin P."/>
            <person name="Yuki M."/>
            <person name="Kudo T."/>
            <person name="Ohkuma M."/>
            <person name="Tanasupawat S."/>
        </authorList>
    </citation>
    <scope>NUCLEOTIDE SEQUENCE [LARGE SCALE GENOMIC DNA]</scope>
    <source>
        <strain evidence="8 9">LDG1-06</strain>
    </source>
</reference>
<keyword evidence="9" id="KW-1185">Reference proteome</keyword>
<comment type="caution">
    <text evidence="8">The sequence shown here is derived from an EMBL/GenBank/DDBJ whole genome shotgun (WGS) entry which is preliminary data.</text>
</comment>
<dbReference type="InterPro" id="IPR052052">
    <property type="entry name" value="Polysaccharide_Lyase_9"/>
</dbReference>
<dbReference type="EMBL" id="JAENHP010000014">
    <property type="protein sequence ID" value="MBM2620307.1"/>
    <property type="molecule type" value="Genomic_DNA"/>
</dbReference>
<dbReference type="InterPro" id="IPR007627">
    <property type="entry name" value="RNA_pol_sigma70_r2"/>
</dbReference>
<evidence type="ECO:0000256" key="1">
    <source>
        <dbReference type="ARBA" id="ARBA00004613"/>
    </source>
</evidence>
<dbReference type="SUPFAM" id="SSF51126">
    <property type="entry name" value="Pectin lyase-like"/>
    <property type="match status" value="1"/>
</dbReference>
<dbReference type="PANTHER" id="PTHR40088">
    <property type="entry name" value="PECTATE LYASE (EUROFUNG)"/>
    <property type="match status" value="1"/>
</dbReference>
<feature type="region of interest" description="Disordered" evidence="5">
    <location>
        <begin position="709"/>
        <end position="749"/>
    </location>
</feature>
<evidence type="ECO:0000259" key="6">
    <source>
        <dbReference type="Pfam" id="PF04542"/>
    </source>
</evidence>
<dbReference type="SUPFAM" id="SSF88946">
    <property type="entry name" value="Sigma2 domain of RNA polymerase sigma factors"/>
    <property type="match status" value="1"/>
</dbReference>
<organism evidence="8 9">
    <name type="scientific">Paractinoplanes ovalisporus</name>
    <dbReference type="NCBI Taxonomy" id="2810368"/>
    <lineage>
        <taxon>Bacteria</taxon>
        <taxon>Bacillati</taxon>
        <taxon>Actinomycetota</taxon>
        <taxon>Actinomycetes</taxon>
        <taxon>Micromonosporales</taxon>
        <taxon>Micromonosporaceae</taxon>
        <taxon>Paractinoplanes</taxon>
    </lineage>
</organism>
<keyword evidence="2" id="KW-0964">Secreted</keyword>
<evidence type="ECO:0000256" key="2">
    <source>
        <dbReference type="ARBA" id="ARBA00022525"/>
    </source>
</evidence>
<dbReference type="InterPro" id="IPR039448">
    <property type="entry name" value="Beta_helix"/>
</dbReference>
<accession>A0ABS2AKC6</accession>
<name>A0ABS2AKC6_9ACTN</name>
<dbReference type="SMART" id="SM00710">
    <property type="entry name" value="PbH1"/>
    <property type="match status" value="4"/>
</dbReference>
<dbReference type="Gene3D" id="1.10.1740.10">
    <property type="match status" value="1"/>
</dbReference>
<dbReference type="InterPro" id="IPR000838">
    <property type="entry name" value="RNA_pol_sigma70_ECF_CS"/>
</dbReference>
<gene>
    <name evidence="8" type="ORF">JIG36_32820</name>
</gene>
<keyword evidence="3" id="KW-0732">Signal</keyword>
<proteinExistence type="inferred from homology"/>
<keyword evidence="4" id="KW-0804">Transcription</keyword>
<sequence length="749" mass="77914">MTVLKVVVGVAEATDAELVEAARGGDLDAAEALMARYLPLVYNVVGRALAGHADTDDVVQETMLRAIGGLAGLREPEQFRAWLITVAIRQVKDRARARRRAGDGQVFDVPDVGVDVEGDAVDRADEAEERRRFLDAVGRVSPEDRAVLALWWQELNGDLTRAEVAEALGVTPTHAGVRIQRMRSRLALAHMTLTAYAARPRCPGLTAVTRGSLPGSHAATRGPLPAQRTTTRDALPGEHATARDPLPAQHATARDPLPGRQDLRAGERVFGRMVRHVRGCPVCQAAGRGLLPPESQVRGIGALLLPASVLPATALLAKHVGAGHVVASGVLHRIVEALSIKRAALVAASTAGAVAGVVMVLLPSTRPEEPQAQPPPRARPPVVVAPRVPAPVASTSPSAVTKPVAARRIYVAKAGDDRAAGTESAPLATVNRAVELARVGDTILLRDGFHRVTAPLEITTDGTAERPITLTNYPGERPSIDAGQVASDGAFITHRADHWIVSGLDVWGAEGPAYECISCSGNVFRNLSVHGNAGSAFTVSGAGASGNRIVNSDFYDNAEPAGSAADGLTFAAGSGAGNVVLGCRTYDNVDDGVAVEGFTSGVTIDSSWSWGNGINRWGLARVSGTGHGFDLGSGKAVHTVLRSAAWKNNGDGFTGGGAAHRLTRDSAFRNAGDGFAFTSAVLLQDSLAQGNEQDINVPPEAIATANARQLPAETDPATAEATRPADGSLPPTGYLKSGEVGAPMTPAKD</sequence>
<dbReference type="Proteomes" id="UP000632138">
    <property type="component" value="Unassembled WGS sequence"/>
</dbReference>
<evidence type="ECO:0000259" key="7">
    <source>
        <dbReference type="Pfam" id="PF13229"/>
    </source>
</evidence>
<comment type="subcellular location">
    <subcellularLocation>
        <location evidence="1">Secreted</location>
    </subcellularLocation>
</comment>
<dbReference type="InterPro" id="IPR011050">
    <property type="entry name" value="Pectin_lyase_fold/virulence"/>
</dbReference>
<dbReference type="InterPro" id="IPR036388">
    <property type="entry name" value="WH-like_DNA-bd_sf"/>
</dbReference>
<feature type="domain" description="RNA polymerase sigma-70 region 2" evidence="6">
    <location>
        <begin position="33"/>
        <end position="100"/>
    </location>
</feature>
<dbReference type="InterPro" id="IPR012334">
    <property type="entry name" value="Pectin_lyas_fold"/>
</dbReference>
<evidence type="ECO:0000256" key="4">
    <source>
        <dbReference type="RuleBase" id="RU000716"/>
    </source>
</evidence>
<evidence type="ECO:0000313" key="8">
    <source>
        <dbReference type="EMBL" id="MBM2620307.1"/>
    </source>
</evidence>
<dbReference type="PANTHER" id="PTHR40088:SF2">
    <property type="entry name" value="SECRETED SUGAR HYDROLASE"/>
    <property type="match status" value="1"/>
</dbReference>
<dbReference type="Gene3D" id="1.10.10.10">
    <property type="entry name" value="Winged helix-like DNA-binding domain superfamily/Winged helix DNA-binding domain"/>
    <property type="match status" value="1"/>
</dbReference>
<dbReference type="InterPro" id="IPR006626">
    <property type="entry name" value="PbH1"/>
</dbReference>
<comment type="similarity">
    <text evidence="4">Belongs to the sigma-70 factor family. ECF subfamily.</text>
</comment>